<protein>
    <submittedName>
        <fullName evidence="1">Uncharacterized protein</fullName>
    </submittedName>
</protein>
<dbReference type="AlphaFoldDB" id="A0A9X0A8Q0"/>
<keyword evidence="2" id="KW-1185">Reference proteome</keyword>
<dbReference type="EMBL" id="JAPEIS010000016">
    <property type="protein sequence ID" value="KAJ8058226.1"/>
    <property type="molecule type" value="Genomic_DNA"/>
</dbReference>
<comment type="caution">
    <text evidence="1">The sequence shown here is derived from an EMBL/GenBank/DDBJ whole genome shotgun (WGS) entry which is preliminary data.</text>
</comment>
<evidence type="ECO:0000313" key="1">
    <source>
        <dbReference type="EMBL" id="KAJ8058226.1"/>
    </source>
</evidence>
<organism evidence="1 2">
    <name type="scientific">Sclerotinia nivalis</name>
    <dbReference type="NCBI Taxonomy" id="352851"/>
    <lineage>
        <taxon>Eukaryota</taxon>
        <taxon>Fungi</taxon>
        <taxon>Dikarya</taxon>
        <taxon>Ascomycota</taxon>
        <taxon>Pezizomycotina</taxon>
        <taxon>Leotiomycetes</taxon>
        <taxon>Helotiales</taxon>
        <taxon>Sclerotiniaceae</taxon>
        <taxon>Sclerotinia</taxon>
    </lineage>
</organism>
<evidence type="ECO:0000313" key="2">
    <source>
        <dbReference type="Proteomes" id="UP001152300"/>
    </source>
</evidence>
<dbReference type="OrthoDB" id="3489855at2759"/>
<reference evidence="1" key="1">
    <citation type="submission" date="2022-11" db="EMBL/GenBank/DDBJ databases">
        <title>Genome Resource of Sclerotinia nivalis Strain SnTB1, a Plant Pathogen Isolated from American Ginseng.</title>
        <authorList>
            <person name="Fan S."/>
        </authorList>
    </citation>
    <scope>NUCLEOTIDE SEQUENCE</scope>
    <source>
        <strain evidence="1">SnTB1</strain>
    </source>
</reference>
<name>A0A9X0A8Q0_9HELO</name>
<gene>
    <name evidence="1" type="ORF">OCU04_012422</name>
</gene>
<proteinExistence type="predicted"/>
<sequence>MKECITRVVILQDTCPKIFRYIVQYMNTQCILVPGSPRPVDSGASDLEDAAAFRRAVYETEQRMAFELSKVVSYRFGGPYEK</sequence>
<dbReference type="Proteomes" id="UP001152300">
    <property type="component" value="Unassembled WGS sequence"/>
</dbReference>
<accession>A0A9X0A8Q0</accession>